<feature type="domain" description="ABC transmembrane type-1" evidence="10">
    <location>
        <begin position="36"/>
        <end position="312"/>
    </location>
</feature>
<dbReference type="PROSITE" id="PS50893">
    <property type="entry name" value="ABC_TRANSPORTER_2"/>
    <property type="match status" value="2"/>
</dbReference>
<proteinExistence type="predicted"/>
<evidence type="ECO:0000256" key="4">
    <source>
        <dbReference type="ARBA" id="ARBA00022741"/>
    </source>
</evidence>
<dbReference type="InterPro" id="IPR017871">
    <property type="entry name" value="ABC_transporter-like_CS"/>
</dbReference>
<dbReference type="InterPro" id="IPR036640">
    <property type="entry name" value="ABC1_TM_sf"/>
</dbReference>
<dbReference type="InterPro" id="IPR027417">
    <property type="entry name" value="P-loop_NTPase"/>
</dbReference>
<organism evidence="11 12">
    <name type="scientific">Aspergillus sclerotiicarbonarius (strain CBS 121057 / IBT 28362)</name>
    <dbReference type="NCBI Taxonomy" id="1448318"/>
    <lineage>
        <taxon>Eukaryota</taxon>
        <taxon>Fungi</taxon>
        <taxon>Dikarya</taxon>
        <taxon>Ascomycota</taxon>
        <taxon>Pezizomycotina</taxon>
        <taxon>Eurotiomycetes</taxon>
        <taxon>Eurotiomycetidae</taxon>
        <taxon>Eurotiales</taxon>
        <taxon>Aspergillaceae</taxon>
        <taxon>Aspergillus</taxon>
        <taxon>Aspergillus subgen. Circumdati</taxon>
    </lineage>
</organism>
<dbReference type="InterPro" id="IPR003439">
    <property type="entry name" value="ABC_transporter-like_ATP-bd"/>
</dbReference>
<evidence type="ECO:0000259" key="10">
    <source>
        <dbReference type="PROSITE" id="PS50929"/>
    </source>
</evidence>
<reference evidence="11 12" key="1">
    <citation type="submission" date="2018-02" db="EMBL/GenBank/DDBJ databases">
        <title>The genomes of Aspergillus section Nigri reveals drivers in fungal speciation.</title>
        <authorList>
            <consortium name="DOE Joint Genome Institute"/>
            <person name="Vesth T.C."/>
            <person name="Nybo J."/>
            <person name="Theobald S."/>
            <person name="Brandl J."/>
            <person name="Frisvad J.C."/>
            <person name="Nielsen K.F."/>
            <person name="Lyhne E.K."/>
            <person name="Kogle M.E."/>
            <person name="Kuo A."/>
            <person name="Riley R."/>
            <person name="Clum A."/>
            <person name="Nolan M."/>
            <person name="Lipzen A."/>
            <person name="Salamov A."/>
            <person name="Henrissat B."/>
            <person name="Wiebenga A."/>
            <person name="De vries R.P."/>
            <person name="Grigoriev I.V."/>
            <person name="Mortensen U.H."/>
            <person name="Andersen M.R."/>
            <person name="Baker S.E."/>
        </authorList>
    </citation>
    <scope>NUCLEOTIDE SEQUENCE [LARGE SCALE GENOMIC DNA]</scope>
    <source>
        <strain evidence="11 12">CBS 121057</strain>
    </source>
</reference>
<feature type="transmembrane region" description="Helical" evidence="8">
    <location>
        <begin position="809"/>
        <end position="831"/>
    </location>
</feature>
<dbReference type="Proteomes" id="UP000248423">
    <property type="component" value="Unassembled WGS sequence"/>
</dbReference>
<dbReference type="PANTHER" id="PTHR24223:SF345">
    <property type="entry name" value="ABC MULTIDRUG TRANSPORTER (EUROFUNG)"/>
    <property type="match status" value="1"/>
</dbReference>
<dbReference type="VEuPathDB" id="FungiDB:BO78DRAFT_437630"/>
<dbReference type="Pfam" id="PF00005">
    <property type="entry name" value="ABC_tran"/>
    <property type="match status" value="2"/>
</dbReference>
<dbReference type="PANTHER" id="PTHR24223">
    <property type="entry name" value="ATP-BINDING CASSETTE SUB-FAMILY C"/>
    <property type="match status" value="1"/>
</dbReference>
<feature type="transmembrane region" description="Helical" evidence="8">
    <location>
        <begin position="716"/>
        <end position="740"/>
    </location>
</feature>
<evidence type="ECO:0000256" key="7">
    <source>
        <dbReference type="ARBA" id="ARBA00023136"/>
    </source>
</evidence>
<dbReference type="PROSITE" id="PS50929">
    <property type="entry name" value="ABC_TM1F"/>
    <property type="match status" value="2"/>
</dbReference>
<evidence type="ECO:0000313" key="11">
    <source>
        <dbReference type="EMBL" id="PYI00738.1"/>
    </source>
</evidence>
<sequence length="1161" mass="126311">MKICWNNRSKPEKRFALALATLRCTTKENLQVVPYMLAATLLRYAQPLLMSQLITFVGEPSAEGTGKLQGFKLVVLAAFIYIGLAVLNGQRDIVKRRVDVAVKGSLIGIIHENALRSNHDDHSAIALIGNDVEDVQMAMSQFHNIWSSALSLGLGLFLLVSRLNWVSMVPIILLLGTSQCSKYVSKVFIAKQRAWNDATQTRIGLIKTVLEKMKSIKAMGFSQNVQGKVQGARDTELTAARVIYWLDVLLAASASFLNAVGPAITLGIYTVWAKWTGNALLDADGIFTSFALVQMVTLPANSILFTLPDFFSALAGFDRIQSYLLQPIQEDGRIVLANEAGSTPKRDEPVAFPSIDLDRASAISVEDLTVTYGNGSRPVLQNITFSVGIGSIVMITGPTGSGKTILLRAIIGDLQPETGTALVTSRVMAYCAQSPWLGNGTIRDIIAGPPGSKVTDEDWYRRVIRACDLEYDLQKLPAGDATIIGNGGTSLSGGQRQRVALARAIYSGLDILVLDDVFSALDARTAGRIANRLLGPAGLLREFGKTVILSTHTVNFLPFTDDVIAPLDLNRQTGNGAIYWHYIQAIGNPRVFATLLIMISSATFAVLIQTWLRWWSAEAEQRIWLHVAVYLALSLGHWCALASISTVSLLIVPTSGRNLHNQLLKTVVKAPLAFITSTDIGTTLSRFSQDMTQVDRRLPGQVAALGSQAFKLLAQVFLLFMAQTYMLVTFPILALIVYVIQKIYLLTSRQLRWLSMEANALPSNNFLETVQGTATIHAFGWENAYAAENSKAVDAAQLPSYTLFSIERWLALVLDLIVAGVALLNVILIVTLTDSFTAGDVGISMNVILTVNMVLLITVQSWANFDASLGVISRIMDFAKTVTPEPEPKSPLVPPKSWPASGAIEVRNVVADYAQPNETSSAAHALDHISLKVDPGQTIGICGRTGSGKSSLFLSFVRLLELSEGSIIIDGLNLTSISQDVVRSRLITIPQDSFILASDSVRQNLDATGTATNDEILDALDKVHLSSLLENRGIDSGYTSTVFLDVPMKEWPLSQGQLQLFSLARALLLRRSRGKVILLDEATSSIDLETDALVQKVLREEFRGYTVLVVAHRLETIAEADTVVVLDQGHVAEVDGVQELLQRDGSVLRSLFGLESTPLIE</sequence>
<dbReference type="EMBL" id="KZ826438">
    <property type="protein sequence ID" value="PYI00738.1"/>
    <property type="molecule type" value="Genomic_DNA"/>
</dbReference>
<dbReference type="GO" id="GO:0016020">
    <property type="term" value="C:membrane"/>
    <property type="evidence" value="ECO:0007669"/>
    <property type="project" value="UniProtKB-SubCell"/>
</dbReference>
<keyword evidence="4" id="KW-0547">Nucleotide-binding</keyword>
<evidence type="ECO:0000256" key="6">
    <source>
        <dbReference type="ARBA" id="ARBA00022989"/>
    </source>
</evidence>
<dbReference type="Pfam" id="PF00664">
    <property type="entry name" value="ABC_membrane"/>
    <property type="match status" value="2"/>
</dbReference>
<evidence type="ECO:0000256" key="2">
    <source>
        <dbReference type="ARBA" id="ARBA00022448"/>
    </source>
</evidence>
<feature type="domain" description="ABC transporter" evidence="9">
    <location>
        <begin position="363"/>
        <end position="594"/>
    </location>
</feature>
<feature type="domain" description="ABC transporter" evidence="9">
    <location>
        <begin position="904"/>
        <end position="1153"/>
    </location>
</feature>
<dbReference type="SMART" id="SM00382">
    <property type="entry name" value="AAA"/>
    <property type="match status" value="2"/>
</dbReference>
<keyword evidence="5" id="KW-0067">ATP-binding</keyword>
<dbReference type="PROSITE" id="PS00211">
    <property type="entry name" value="ABC_TRANSPORTER_1"/>
    <property type="match status" value="2"/>
</dbReference>
<dbReference type="Gene3D" id="3.40.50.300">
    <property type="entry name" value="P-loop containing nucleotide triphosphate hydrolases"/>
    <property type="match status" value="2"/>
</dbReference>
<comment type="subcellular location">
    <subcellularLocation>
        <location evidence="1">Membrane</location>
        <topology evidence="1">Multi-pass membrane protein</topology>
    </subcellularLocation>
</comment>
<feature type="transmembrane region" description="Helical" evidence="8">
    <location>
        <begin position="70"/>
        <end position="87"/>
    </location>
</feature>
<dbReference type="InterPro" id="IPR044726">
    <property type="entry name" value="ABCC_6TM_D2"/>
</dbReference>
<feature type="transmembrane region" description="Helical" evidence="8">
    <location>
        <begin position="843"/>
        <end position="865"/>
    </location>
</feature>
<dbReference type="FunFam" id="3.40.50.300:FF:000163">
    <property type="entry name" value="Multidrug resistance-associated protein member 4"/>
    <property type="match status" value="1"/>
</dbReference>
<keyword evidence="3 8" id="KW-0812">Transmembrane</keyword>
<keyword evidence="6 8" id="KW-1133">Transmembrane helix</keyword>
<dbReference type="CDD" id="cd18580">
    <property type="entry name" value="ABC_6TM_ABCC_D2"/>
    <property type="match status" value="1"/>
</dbReference>
<accession>A0A319E2P6</accession>
<dbReference type="InterPro" id="IPR003593">
    <property type="entry name" value="AAA+_ATPase"/>
</dbReference>
<evidence type="ECO:0000256" key="5">
    <source>
        <dbReference type="ARBA" id="ARBA00022840"/>
    </source>
</evidence>
<keyword evidence="12" id="KW-1185">Reference proteome</keyword>
<dbReference type="InterPro" id="IPR011527">
    <property type="entry name" value="ABC1_TM_dom"/>
</dbReference>
<dbReference type="CDD" id="cd03250">
    <property type="entry name" value="ABCC_MRP_domain1"/>
    <property type="match status" value="1"/>
</dbReference>
<dbReference type="InterPro" id="IPR050173">
    <property type="entry name" value="ABC_transporter_C-like"/>
</dbReference>
<feature type="domain" description="ABC transmembrane type-1" evidence="10">
    <location>
        <begin position="591"/>
        <end position="867"/>
    </location>
</feature>
<dbReference type="AlphaFoldDB" id="A0A319E2P6"/>
<name>A0A319E2P6_ASPSB</name>
<keyword evidence="7 8" id="KW-0472">Membrane</keyword>
<gene>
    <name evidence="11" type="ORF">BO78DRAFT_437630</name>
</gene>
<evidence type="ECO:0000313" key="12">
    <source>
        <dbReference type="Proteomes" id="UP000248423"/>
    </source>
</evidence>
<dbReference type="OrthoDB" id="4139357at2759"/>
<dbReference type="STRING" id="1448318.A0A319E2P6"/>
<evidence type="ECO:0000256" key="3">
    <source>
        <dbReference type="ARBA" id="ARBA00022692"/>
    </source>
</evidence>
<evidence type="ECO:0000256" key="1">
    <source>
        <dbReference type="ARBA" id="ARBA00004141"/>
    </source>
</evidence>
<dbReference type="GO" id="GO:0140359">
    <property type="term" value="F:ABC-type transporter activity"/>
    <property type="evidence" value="ECO:0007669"/>
    <property type="project" value="InterPro"/>
</dbReference>
<evidence type="ECO:0000259" key="9">
    <source>
        <dbReference type="PROSITE" id="PS50893"/>
    </source>
</evidence>
<feature type="transmembrane region" description="Helical" evidence="8">
    <location>
        <begin position="624"/>
        <end position="652"/>
    </location>
</feature>
<feature type="transmembrane region" description="Helical" evidence="8">
    <location>
        <begin position="149"/>
        <end position="175"/>
    </location>
</feature>
<keyword evidence="2" id="KW-0813">Transport</keyword>
<evidence type="ECO:0000256" key="8">
    <source>
        <dbReference type="SAM" id="Phobius"/>
    </source>
</evidence>
<dbReference type="GO" id="GO:0016887">
    <property type="term" value="F:ATP hydrolysis activity"/>
    <property type="evidence" value="ECO:0007669"/>
    <property type="project" value="InterPro"/>
</dbReference>
<protein>
    <submittedName>
        <fullName evidence="11">ABC transporter</fullName>
    </submittedName>
</protein>
<feature type="transmembrane region" description="Helical" evidence="8">
    <location>
        <begin position="591"/>
        <end position="612"/>
    </location>
</feature>
<dbReference type="SUPFAM" id="SSF90123">
    <property type="entry name" value="ABC transporter transmembrane region"/>
    <property type="match status" value="2"/>
</dbReference>
<dbReference type="Gene3D" id="1.20.1560.10">
    <property type="entry name" value="ABC transporter type 1, transmembrane domain"/>
    <property type="match status" value="2"/>
</dbReference>
<dbReference type="GO" id="GO:0005524">
    <property type="term" value="F:ATP binding"/>
    <property type="evidence" value="ECO:0007669"/>
    <property type="project" value="UniProtKB-KW"/>
</dbReference>
<dbReference type="SUPFAM" id="SSF52540">
    <property type="entry name" value="P-loop containing nucleoside triphosphate hydrolases"/>
    <property type="match status" value="2"/>
</dbReference>